<dbReference type="GO" id="GO:0005737">
    <property type="term" value="C:cytoplasm"/>
    <property type="evidence" value="ECO:0007669"/>
    <property type="project" value="UniProtKB-SubCell"/>
</dbReference>
<dbReference type="AlphaFoldDB" id="A0AAV7VI93"/>
<comment type="subcellular location">
    <subcellularLocation>
        <location evidence="2">Cytoplasm</location>
    </subcellularLocation>
    <subcellularLocation>
        <location evidence="1">Nucleus</location>
    </subcellularLocation>
</comment>
<organism evidence="6 7">
    <name type="scientific">Pleurodeles waltl</name>
    <name type="common">Iberian ribbed newt</name>
    <dbReference type="NCBI Taxonomy" id="8319"/>
    <lineage>
        <taxon>Eukaryota</taxon>
        <taxon>Metazoa</taxon>
        <taxon>Chordata</taxon>
        <taxon>Craniata</taxon>
        <taxon>Vertebrata</taxon>
        <taxon>Euteleostomi</taxon>
        <taxon>Amphibia</taxon>
        <taxon>Batrachia</taxon>
        <taxon>Caudata</taxon>
        <taxon>Salamandroidea</taxon>
        <taxon>Salamandridae</taxon>
        <taxon>Pleurodelinae</taxon>
        <taxon>Pleurodeles</taxon>
    </lineage>
</organism>
<dbReference type="Proteomes" id="UP001066276">
    <property type="component" value="Chromosome 2_1"/>
</dbReference>
<dbReference type="InterPro" id="IPR019191">
    <property type="entry name" value="Essential_protein_Yae1_N"/>
</dbReference>
<gene>
    <name evidence="6" type="ORF">NDU88_003847</name>
</gene>
<dbReference type="EMBL" id="JANPWB010000003">
    <property type="protein sequence ID" value="KAJ1200018.1"/>
    <property type="molecule type" value="Genomic_DNA"/>
</dbReference>
<reference evidence="6" key="1">
    <citation type="journal article" date="2022" name="bioRxiv">
        <title>Sequencing and chromosome-scale assembly of the giantPleurodeles waltlgenome.</title>
        <authorList>
            <person name="Brown T."/>
            <person name="Elewa A."/>
            <person name="Iarovenko S."/>
            <person name="Subramanian E."/>
            <person name="Araus A.J."/>
            <person name="Petzold A."/>
            <person name="Susuki M."/>
            <person name="Suzuki K.-i.T."/>
            <person name="Hayashi T."/>
            <person name="Toyoda A."/>
            <person name="Oliveira C."/>
            <person name="Osipova E."/>
            <person name="Leigh N.D."/>
            <person name="Simon A."/>
            <person name="Yun M.H."/>
        </authorList>
    </citation>
    <scope>NUCLEOTIDE SEQUENCE</scope>
    <source>
        <strain evidence="6">20211129_DDA</strain>
        <tissue evidence="6">Liver</tissue>
    </source>
</reference>
<dbReference type="GO" id="GO:0005634">
    <property type="term" value="C:nucleus"/>
    <property type="evidence" value="ECO:0007669"/>
    <property type="project" value="UniProtKB-SubCell"/>
</dbReference>
<dbReference type="PANTHER" id="PTHR18829">
    <property type="entry name" value="PROTEIN YAE1 HOMOLOG"/>
    <property type="match status" value="1"/>
</dbReference>
<accession>A0AAV7VI93</accession>
<evidence type="ECO:0000256" key="1">
    <source>
        <dbReference type="ARBA" id="ARBA00004123"/>
    </source>
</evidence>
<evidence type="ECO:0000256" key="4">
    <source>
        <dbReference type="ARBA" id="ARBA00023242"/>
    </source>
</evidence>
<feature type="domain" description="Essential protein Yae1 N-terminal" evidence="5">
    <location>
        <begin position="41"/>
        <end position="79"/>
    </location>
</feature>
<evidence type="ECO:0000313" key="6">
    <source>
        <dbReference type="EMBL" id="KAJ1200018.1"/>
    </source>
</evidence>
<evidence type="ECO:0000256" key="2">
    <source>
        <dbReference type="ARBA" id="ARBA00004496"/>
    </source>
</evidence>
<dbReference type="PANTHER" id="PTHR18829:SF0">
    <property type="entry name" value="PROTEIN YAE1 HOMOLOG"/>
    <property type="match status" value="1"/>
</dbReference>
<name>A0AAV7VI93_PLEWA</name>
<keyword evidence="7" id="KW-1185">Reference proteome</keyword>
<evidence type="ECO:0000313" key="7">
    <source>
        <dbReference type="Proteomes" id="UP001066276"/>
    </source>
</evidence>
<evidence type="ECO:0000256" key="3">
    <source>
        <dbReference type="ARBA" id="ARBA00022490"/>
    </source>
</evidence>
<comment type="caution">
    <text evidence="6">The sequence shown here is derived from an EMBL/GenBank/DDBJ whole genome shotgun (WGS) entry which is preliminary data.</text>
</comment>
<keyword evidence="4" id="KW-0539">Nucleus</keyword>
<protein>
    <recommendedName>
        <fullName evidence="5">Essential protein Yae1 N-terminal domain-containing protein</fullName>
    </recommendedName>
</protein>
<keyword evidence="3" id="KW-0963">Cytoplasm</keyword>
<dbReference type="Pfam" id="PF09811">
    <property type="entry name" value="Yae1_N"/>
    <property type="match status" value="1"/>
</dbReference>
<dbReference type="InterPro" id="IPR038881">
    <property type="entry name" value="Yae1-like"/>
</dbReference>
<proteinExistence type="predicted"/>
<sequence>MPWLQAVQPTKGDDVFDEEVDDMQIMQQEWKSTMEKRVKEGYRDGMDAGKADSLQQGFNEGYKEGLAVLMTSGTLKGCLWALKCWSCLLETSSYLSTEIDNLLLAVGRFEENASRSLATSSLQPHPGVLADSIKDISLNQSAAPQEHCDSREGRSSDCCADIKGFPCKRSDGPTSSPPECCRKAQEALLKKLVCRTLSVAKDMNMSEDLINVLQNLEK</sequence>
<evidence type="ECO:0000259" key="5">
    <source>
        <dbReference type="Pfam" id="PF09811"/>
    </source>
</evidence>